<dbReference type="GO" id="GO:0009279">
    <property type="term" value="C:cell outer membrane"/>
    <property type="evidence" value="ECO:0007669"/>
    <property type="project" value="TreeGrafter"/>
</dbReference>
<dbReference type="PANTHER" id="PTHR36504">
    <property type="entry name" value="LIPOPOLYSACCHARIDE EXPORT SYSTEM PROTEIN LPTA"/>
    <property type="match status" value="1"/>
</dbReference>
<dbReference type="Gene3D" id="2.60.450.10">
    <property type="entry name" value="Lipopolysaccharide (LPS) transport protein A like domain"/>
    <property type="match status" value="1"/>
</dbReference>
<gene>
    <name evidence="3" type="ORF">SAMN02983003_3718</name>
</gene>
<accession>A0A1K2I2H6</accession>
<dbReference type="GO" id="GO:0030288">
    <property type="term" value="C:outer membrane-bounded periplasmic space"/>
    <property type="evidence" value="ECO:0007669"/>
    <property type="project" value="TreeGrafter"/>
</dbReference>
<dbReference type="InterPro" id="IPR052037">
    <property type="entry name" value="LPS_export_LptA"/>
</dbReference>
<evidence type="ECO:0000313" key="3">
    <source>
        <dbReference type="EMBL" id="SFZ86536.1"/>
    </source>
</evidence>
<dbReference type="PANTHER" id="PTHR36504:SF1">
    <property type="entry name" value="LIPOPOLYSACCHARIDE EXPORT SYSTEM PROTEIN LPTA"/>
    <property type="match status" value="1"/>
</dbReference>
<dbReference type="GO" id="GO:0017089">
    <property type="term" value="F:glycolipid transfer activity"/>
    <property type="evidence" value="ECO:0007669"/>
    <property type="project" value="TreeGrafter"/>
</dbReference>
<dbReference type="RefSeq" id="WP_072346159.1">
    <property type="nucleotide sequence ID" value="NZ_FPKU01000003.1"/>
</dbReference>
<dbReference type="STRING" id="665118.SAMN02983003_3718"/>
<proteinExistence type="predicted"/>
<dbReference type="Pfam" id="PF03968">
    <property type="entry name" value="LptD_N"/>
    <property type="match status" value="1"/>
</dbReference>
<evidence type="ECO:0000313" key="4">
    <source>
        <dbReference type="Proteomes" id="UP000183447"/>
    </source>
</evidence>
<dbReference type="GO" id="GO:0015920">
    <property type="term" value="P:lipopolysaccharide transport"/>
    <property type="evidence" value="ECO:0007669"/>
    <property type="project" value="TreeGrafter"/>
</dbReference>
<evidence type="ECO:0000256" key="1">
    <source>
        <dbReference type="ARBA" id="ARBA00022729"/>
    </source>
</evidence>
<feature type="domain" description="Organic solvent tolerance-like N-terminal" evidence="2">
    <location>
        <begin position="42"/>
        <end position="148"/>
    </location>
</feature>
<reference evidence="3 4" key="1">
    <citation type="submission" date="2016-11" db="EMBL/GenBank/DDBJ databases">
        <authorList>
            <person name="Jaros S."/>
            <person name="Januszkiewicz K."/>
            <person name="Wedrychowicz H."/>
        </authorList>
    </citation>
    <scope>NUCLEOTIDE SEQUENCE [LARGE SCALE GENOMIC DNA]</scope>
    <source>
        <strain evidence="3 4">ATCC 23634</strain>
    </source>
</reference>
<keyword evidence="4" id="KW-1185">Reference proteome</keyword>
<sequence length="167" mass="17602">MTPIRALILVSITIGLFSLPTSLTPVLAQATAAAGAAQSSVKITADRFVIDEKASTAQFSGNVVVLRQAMTVWADQVVVNLGDGGAEDIRDFVATGNVRIKTDTQEATGRRAVFDPKTQLLRLTENVRVTNASGTVNAPELVVNLETNQTVFSGSSGNRVTGVFTPQ</sequence>
<evidence type="ECO:0000259" key="2">
    <source>
        <dbReference type="Pfam" id="PF03968"/>
    </source>
</evidence>
<name>A0A1K2I2H6_9HYPH</name>
<keyword evidence="1" id="KW-0732">Signal</keyword>
<protein>
    <submittedName>
        <fullName evidence="3">Lipopolysaccharide export system protein LptA</fullName>
    </submittedName>
</protein>
<dbReference type="InterPro" id="IPR005653">
    <property type="entry name" value="OstA-like_N"/>
</dbReference>
<dbReference type="AlphaFoldDB" id="A0A1K2I2H6"/>
<dbReference type="Proteomes" id="UP000183447">
    <property type="component" value="Unassembled WGS sequence"/>
</dbReference>
<organism evidence="3 4">
    <name type="scientific">Devosia enhydra</name>
    <dbReference type="NCBI Taxonomy" id="665118"/>
    <lineage>
        <taxon>Bacteria</taxon>
        <taxon>Pseudomonadati</taxon>
        <taxon>Pseudomonadota</taxon>
        <taxon>Alphaproteobacteria</taxon>
        <taxon>Hyphomicrobiales</taxon>
        <taxon>Devosiaceae</taxon>
        <taxon>Devosia</taxon>
    </lineage>
</organism>
<dbReference type="EMBL" id="FPKU01000003">
    <property type="protein sequence ID" value="SFZ86536.1"/>
    <property type="molecule type" value="Genomic_DNA"/>
</dbReference>